<comment type="catalytic activity">
    <reaction evidence="3 4">
        <text>(R)-4'-phosphopantothenate + L-cysteine + CTP = N-[(R)-4-phosphopantothenoyl]-L-cysteine + CMP + diphosphate + H(+)</text>
        <dbReference type="Rhea" id="RHEA:19397"/>
        <dbReference type="ChEBI" id="CHEBI:10986"/>
        <dbReference type="ChEBI" id="CHEBI:15378"/>
        <dbReference type="ChEBI" id="CHEBI:33019"/>
        <dbReference type="ChEBI" id="CHEBI:35235"/>
        <dbReference type="ChEBI" id="CHEBI:37563"/>
        <dbReference type="ChEBI" id="CHEBI:59458"/>
        <dbReference type="ChEBI" id="CHEBI:60377"/>
        <dbReference type="EC" id="6.3.2.5"/>
    </reaction>
</comment>
<dbReference type="GO" id="GO:0004633">
    <property type="term" value="F:phosphopantothenoylcysteine decarboxylase activity"/>
    <property type="evidence" value="ECO:0007669"/>
    <property type="project" value="UniProtKB-UniRule"/>
</dbReference>
<dbReference type="InterPro" id="IPR003382">
    <property type="entry name" value="Flavoprotein"/>
</dbReference>
<dbReference type="GO" id="GO:0010181">
    <property type="term" value="F:FMN binding"/>
    <property type="evidence" value="ECO:0007669"/>
    <property type="project" value="UniProtKB-UniRule"/>
</dbReference>
<comment type="caution">
    <text evidence="3">Lacks conserved residue(s) required for the propagation of feature annotation.</text>
</comment>
<dbReference type="UniPathway" id="UPA00241">
    <property type="reaction ID" value="UER00353"/>
</dbReference>
<dbReference type="HAMAP" id="MF_02225">
    <property type="entry name" value="CoaBC"/>
    <property type="match status" value="1"/>
</dbReference>
<dbReference type="InterPro" id="IPR005252">
    <property type="entry name" value="CoaBC"/>
</dbReference>
<dbReference type="Proteomes" id="UP000007383">
    <property type="component" value="Chromosome"/>
</dbReference>
<comment type="function">
    <text evidence="3">Catalyzes two sequential steps in the biosynthesis of coenzyme A. In the first step cysteine is conjugated to 4'-phosphopantothenate to form 4-phosphopantothenoylcysteine. In the second step the latter compound is decarboxylated to form 4'-phosphopantotheine.</text>
</comment>
<keyword evidence="3" id="KW-0479">Metal-binding</keyword>
<dbReference type="SUPFAM" id="SSF102645">
    <property type="entry name" value="CoaB-like"/>
    <property type="match status" value="1"/>
</dbReference>
<keyword evidence="3 4" id="KW-0288">FMN</keyword>
<dbReference type="Pfam" id="PF04127">
    <property type="entry name" value="DFP"/>
    <property type="match status" value="1"/>
</dbReference>
<comment type="similarity">
    <text evidence="3 4">In the N-terminal section; belongs to the HFCD (homo-oligomeric flavin containing Cys decarboxylase) superfamily.</text>
</comment>
<comment type="catalytic activity">
    <reaction evidence="3 4">
        <text>N-[(R)-4-phosphopantothenoyl]-L-cysteine + H(+) = (R)-4'-phosphopantetheine + CO2</text>
        <dbReference type="Rhea" id="RHEA:16793"/>
        <dbReference type="ChEBI" id="CHEBI:15378"/>
        <dbReference type="ChEBI" id="CHEBI:16526"/>
        <dbReference type="ChEBI" id="CHEBI:59458"/>
        <dbReference type="ChEBI" id="CHEBI:61723"/>
        <dbReference type="EC" id="4.1.1.36"/>
    </reaction>
</comment>
<evidence type="ECO:0000259" key="6">
    <source>
        <dbReference type="Pfam" id="PF04127"/>
    </source>
</evidence>
<feature type="region of interest" description="Phosphopantothenate--cysteine ligase" evidence="3">
    <location>
        <begin position="204"/>
        <end position="417"/>
    </location>
</feature>
<dbReference type="KEGG" id="sfc:Spiaf_0758"/>
<dbReference type="eggNOG" id="COG0452">
    <property type="taxonomic scope" value="Bacteria"/>
</dbReference>
<dbReference type="RefSeq" id="WP_014454850.1">
    <property type="nucleotide sequence ID" value="NC_017098.1"/>
</dbReference>
<reference evidence="8" key="1">
    <citation type="journal article" date="2013" name="Stand. Genomic Sci.">
        <title>Complete genome sequence of the halophilic bacterium Spirochaeta africana type strain (Z-7692(T)) from the alkaline Lake Magadi in the East African Rift.</title>
        <authorList>
            <person name="Liolos K."/>
            <person name="Abt B."/>
            <person name="Scheuner C."/>
            <person name="Teshima H."/>
            <person name="Held B."/>
            <person name="Lapidus A."/>
            <person name="Nolan M."/>
            <person name="Lucas S."/>
            <person name="Deshpande S."/>
            <person name="Cheng J.F."/>
            <person name="Tapia R."/>
            <person name="Goodwin L.A."/>
            <person name="Pitluck S."/>
            <person name="Pagani I."/>
            <person name="Ivanova N."/>
            <person name="Mavromatis K."/>
            <person name="Mikhailova N."/>
            <person name="Huntemann M."/>
            <person name="Pati A."/>
            <person name="Chen A."/>
            <person name="Palaniappan K."/>
            <person name="Land M."/>
            <person name="Rohde M."/>
            <person name="Tindall B.J."/>
            <person name="Detter J.C."/>
            <person name="Goker M."/>
            <person name="Bristow J."/>
            <person name="Eisen J.A."/>
            <person name="Markowitz V."/>
            <person name="Hugenholtz P."/>
            <person name="Woyke T."/>
            <person name="Klenk H.P."/>
            <person name="Kyrpides N.C."/>
        </authorList>
    </citation>
    <scope>NUCLEOTIDE SEQUENCE</scope>
    <source>
        <strain evidence="8">ATCC 700263 / DSM 8902 / Z-7692</strain>
    </source>
</reference>
<evidence type="ECO:0000259" key="5">
    <source>
        <dbReference type="Pfam" id="PF02441"/>
    </source>
</evidence>
<feature type="binding site" evidence="3">
    <location>
        <position position="294"/>
    </location>
    <ligand>
        <name>CTP</name>
        <dbReference type="ChEBI" id="CHEBI:37563"/>
    </ligand>
</feature>
<keyword evidence="3" id="KW-0511">Multifunctional enzyme</keyword>
<keyword evidence="3" id="KW-0460">Magnesium</keyword>
<evidence type="ECO:0000256" key="4">
    <source>
        <dbReference type="RuleBase" id="RU364078"/>
    </source>
</evidence>
<dbReference type="NCBIfam" id="TIGR00521">
    <property type="entry name" value="coaBC_dfp"/>
    <property type="match status" value="1"/>
</dbReference>
<evidence type="ECO:0000256" key="2">
    <source>
        <dbReference type="ARBA" id="ARBA00023239"/>
    </source>
</evidence>
<dbReference type="GO" id="GO:0004632">
    <property type="term" value="F:phosphopantothenate--cysteine ligase activity"/>
    <property type="evidence" value="ECO:0007669"/>
    <property type="project" value="UniProtKB-UniRule"/>
</dbReference>
<dbReference type="PANTHER" id="PTHR14359:SF6">
    <property type="entry name" value="PHOSPHOPANTOTHENOYLCYSTEINE DECARBOXYLASE"/>
    <property type="match status" value="1"/>
</dbReference>
<dbReference type="GO" id="GO:0046872">
    <property type="term" value="F:metal ion binding"/>
    <property type="evidence" value="ECO:0007669"/>
    <property type="project" value="UniProtKB-KW"/>
</dbReference>
<feature type="binding site" evidence="3">
    <location>
        <position position="304"/>
    </location>
    <ligand>
        <name>CTP</name>
        <dbReference type="ChEBI" id="CHEBI:37563"/>
    </ligand>
</feature>
<keyword evidence="3 4" id="KW-0436">Ligase</keyword>
<dbReference type="GO" id="GO:0071513">
    <property type="term" value="C:phosphopantothenoylcysteine decarboxylase complex"/>
    <property type="evidence" value="ECO:0007669"/>
    <property type="project" value="TreeGrafter"/>
</dbReference>
<keyword evidence="8" id="KW-1185">Reference proteome</keyword>
<feature type="region of interest" description="Phosphopantothenoylcysteine decarboxylase" evidence="3">
    <location>
        <begin position="1"/>
        <end position="203"/>
    </location>
</feature>
<dbReference type="STRING" id="889378.Spiaf_0758"/>
<dbReference type="InterPro" id="IPR036551">
    <property type="entry name" value="Flavin_trans-like"/>
</dbReference>
<proteinExistence type="inferred from homology"/>
<comment type="function">
    <text evidence="4">Catalyzes two steps in the biosynthesis of coenzyme A. In the first step cysteine is conjugated to 4'-phosphopantothenate to form 4-phosphopantothenoylcysteine, in the latter compound is decarboxylated to form 4'-phosphopantotheine.</text>
</comment>
<accession>H9UH60</accession>
<dbReference type="EC" id="6.3.2.5" evidence="3"/>
<dbReference type="AlphaFoldDB" id="H9UH60"/>
<feature type="domain" description="Flavoprotein" evidence="5">
    <location>
        <begin position="21"/>
        <end position="188"/>
    </location>
</feature>
<sequence>MFETHPSQDILETIGTQLSGKKIALGICGSVAAVRCVDIARLLMRHGAQVIPVMTRAACDLISPELMEWATGHPSVVRLTGAIEHVALAGNVPEPCDLVLIAPATANTIGKIAAGIDDTTVTTLVTTALGQGIPTLIVPAMHEPMYRHPIVRRNIQQLNEAGVPVFVPPVSEGKAKIPSPETVVAMVRTLLAFGGRQPLRGQRVVITAGRTVEYLDPIRVISNNSSGRMGTALAAAAAALGAEVTLILGKASVQPPETVAVQHCSTAAEMQEAVHAVCAANPVHLLIAAAAVGDWQAAEPAVAKVSTRSKQPYRVELKPTPKIIDGIKAAFPQTRLVAFRAQSGLTAQELYDDAFSRLQKAGAEMIVANDVSQPGVGFETTTNAVTVIHASGEKRDLPLDDKPGIAIGILQEICAVS</sequence>
<comment type="pathway">
    <text evidence="3 4">Cofactor biosynthesis; coenzyme A biosynthesis; CoA from (R)-pantothenate: step 2/5.</text>
</comment>
<organism evidence="7 8">
    <name type="scientific">Spirochaeta africana (strain ATCC 700263 / DSM 8902 / Z-7692)</name>
    <dbReference type="NCBI Taxonomy" id="889378"/>
    <lineage>
        <taxon>Bacteria</taxon>
        <taxon>Pseudomonadati</taxon>
        <taxon>Spirochaetota</taxon>
        <taxon>Spirochaetia</taxon>
        <taxon>Spirochaetales</taxon>
        <taxon>Spirochaetaceae</taxon>
        <taxon>Spirochaeta</taxon>
    </lineage>
</organism>
<comment type="cofactor">
    <cofactor evidence="3">
        <name>FMN</name>
        <dbReference type="ChEBI" id="CHEBI:58210"/>
    </cofactor>
    <text evidence="3">Binds 1 FMN per subunit.</text>
</comment>
<dbReference type="GO" id="GO:0015937">
    <property type="term" value="P:coenzyme A biosynthetic process"/>
    <property type="evidence" value="ECO:0007669"/>
    <property type="project" value="UniProtKB-UniRule"/>
</dbReference>
<dbReference type="InterPro" id="IPR035929">
    <property type="entry name" value="CoaB-like_sf"/>
</dbReference>
<comment type="cofactor">
    <cofactor evidence="3">
        <name>Mg(2+)</name>
        <dbReference type="ChEBI" id="CHEBI:18420"/>
    </cofactor>
</comment>
<protein>
    <recommendedName>
        <fullName evidence="3">Coenzyme A biosynthesis bifunctional protein CoaBC</fullName>
    </recommendedName>
    <alternativeName>
        <fullName evidence="3">DNA/pantothenate metabolism flavoprotein</fullName>
    </alternativeName>
    <alternativeName>
        <fullName evidence="3">Phosphopantothenoylcysteine synthetase/decarboxylase</fullName>
        <shortName evidence="3">PPCS-PPCDC</shortName>
    </alternativeName>
    <domain>
        <recommendedName>
            <fullName evidence="3">Phosphopantothenoylcysteine decarboxylase</fullName>
            <shortName evidence="3">PPC decarboxylase</shortName>
            <shortName evidence="3">PPC-DC</shortName>
            <ecNumber evidence="3">4.1.1.36</ecNumber>
        </recommendedName>
        <alternativeName>
            <fullName evidence="3">CoaC</fullName>
        </alternativeName>
    </domain>
    <domain>
        <recommendedName>
            <fullName evidence="3">Phosphopantothenate--cysteine ligase</fullName>
            <ecNumber evidence="3">6.3.2.5</ecNumber>
        </recommendedName>
        <alternativeName>
            <fullName evidence="3">CoaB</fullName>
        </alternativeName>
        <alternativeName>
            <fullName evidence="3">Phosphopantothenoylcysteine synthetase</fullName>
            <shortName evidence="3">PPC synthetase</shortName>
            <shortName evidence="3">PPC-S</shortName>
        </alternativeName>
    </domain>
</protein>
<dbReference type="EMBL" id="CP003282">
    <property type="protein sequence ID" value="AFG36853.1"/>
    <property type="molecule type" value="Genomic_DNA"/>
</dbReference>
<evidence type="ECO:0000313" key="7">
    <source>
        <dbReference type="EMBL" id="AFG36853.1"/>
    </source>
</evidence>
<dbReference type="GO" id="GO:0015941">
    <property type="term" value="P:pantothenate catabolic process"/>
    <property type="evidence" value="ECO:0007669"/>
    <property type="project" value="InterPro"/>
</dbReference>
<feature type="binding site" evidence="3">
    <location>
        <position position="339"/>
    </location>
    <ligand>
        <name>CTP</name>
        <dbReference type="ChEBI" id="CHEBI:37563"/>
    </ligand>
</feature>
<dbReference type="PANTHER" id="PTHR14359">
    <property type="entry name" value="HOMO-OLIGOMERIC FLAVIN CONTAINING CYS DECARBOXYLASE FAMILY"/>
    <property type="match status" value="1"/>
</dbReference>
<keyword evidence="3 4" id="KW-0285">Flavoprotein</keyword>
<dbReference type="EC" id="4.1.1.36" evidence="3"/>
<dbReference type="InterPro" id="IPR007085">
    <property type="entry name" value="DNA/pantothenate-metab_flavo_C"/>
</dbReference>
<evidence type="ECO:0000313" key="8">
    <source>
        <dbReference type="Proteomes" id="UP000007383"/>
    </source>
</evidence>
<dbReference type="SUPFAM" id="SSF52507">
    <property type="entry name" value="Homo-oligomeric flavin-containing Cys decarboxylases, HFCD"/>
    <property type="match status" value="1"/>
</dbReference>
<keyword evidence="1 3" id="KW-0210">Decarboxylase</keyword>
<evidence type="ECO:0000256" key="3">
    <source>
        <dbReference type="HAMAP-Rule" id="MF_02225"/>
    </source>
</evidence>
<keyword evidence="2 3" id="KW-0456">Lyase</keyword>
<feature type="domain" description="DNA/pantothenate metabolism flavoprotein C-terminal" evidence="6">
    <location>
        <begin position="199"/>
        <end position="414"/>
    </location>
</feature>
<dbReference type="Pfam" id="PF02441">
    <property type="entry name" value="Flavoprotein"/>
    <property type="match status" value="1"/>
</dbReference>
<dbReference type="HOGENOM" id="CLU_033319_0_3_12"/>
<dbReference type="PATRIC" id="fig|889378.3.peg.764"/>
<dbReference type="Gene3D" id="3.40.50.1950">
    <property type="entry name" value="Flavin prenyltransferase-like"/>
    <property type="match status" value="1"/>
</dbReference>
<name>H9UH60_SPIAZ</name>
<dbReference type="Gene3D" id="3.40.50.10300">
    <property type="entry name" value="CoaB-like"/>
    <property type="match status" value="1"/>
</dbReference>
<dbReference type="OrthoDB" id="9802554at2"/>
<comment type="similarity">
    <text evidence="3 4">In the C-terminal section; belongs to the PPC synthetase family.</text>
</comment>
<evidence type="ECO:0000256" key="1">
    <source>
        <dbReference type="ARBA" id="ARBA00022793"/>
    </source>
</evidence>
<comment type="pathway">
    <text evidence="3 4">Cofactor biosynthesis; coenzyme A biosynthesis; CoA from (R)-pantothenate: step 3/5.</text>
</comment>
<gene>
    <name evidence="3" type="primary">coaBC</name>
    <name evidence="7" type="ordered locus">Spiaf_0758</name>
</gene>